<evidence type="ECO:0000256" key="1">
    <source>
        <dbReference type="SAM" id="MobiDB-lite"/>
    </source>
</evidence>
<feature type="compositionally biased region" description="Polar residues" evidence="1">
    <location>
        <begin position="89"/>
        <end position="106"/>
    </location>
</feature>
<feature type="region of interest" description="Disordered" evidence="1">
    <location>
        <begin position="174"/>
        <end position="217"/>
    </location>
</feature>
<comment type="caution">
    <text evidence="2">The sequence shown here is derived from an EMBL/GenBank/DDBJ whole genome shotgun (WGS) entry which is preliminary data.</text>
</comment>
<protein>
    <recommendedName>
        <fullName evidence="4">Myb-like domain-containing protein</fullName>
    </recommendedName>
</protein>
<dbReference type="EMBL" id="BFEA01000087">
    <property type="protein sequence ID" value="GBG67371.1"/>
    <property type="molecule type" value="Genomic_DNA"/>
</dbReference>
<dbReference type="PANTHER" id="PTHR33492">
    <property type="entry name" value="OSJNBA0043A12.37 PROTEIN-RELATED"/>
    <property type="match status" value="1"/>
</dbReference>
<name>A0A388KBG8_CHABU</name>
<evidence type="ECO:0000313" key="3">
    <source>
        <dbReference type="Proteomes" id="UP000265515"/>
    </source>
</evidence>
<reference evidence="2 3" key="1">
    <citation type="journal article" date="2018" name="Cell">
        <title>The Chara Genome: Secondary Complexity and Implications for Plant Terrestrialization.</title>
        <authorList>
            <person name="Nishiyama T."/>
            <person name="Sakayama H."/>
            <person name="Vries J.D."/>
            <person name="Buschmann H."/>
            <person name="Saint-Marcoux D."/>
            <person name="Ullrich K.K."/>
            <person name="Haas F.B."/>
            <person name="Vanderstraeten L."/>
            <person name="Becker D."/>
            <person name="Lang D."/>
            <person name="Vosolsobe S."/>
            <person name="Rombauts S."/>
            <person name="Wilhelmsson P.K.I."/>
            <person name="Janitza P."/>
            <person name="Kern R."/>
            <person name="Heyl A."/>
            <person name="Rumpler F."/>
            <person name="Villalobos L.I.A.C."/>
            <person name="Clay J.M."/>
            <person name="Skokan R."/>
            <person name="Toyoda A."/>
            <person name="Suzuki Y."/>
            <person name="Kagoshima H."/>
            <person name="Schijlen E."/>
            <person name="Tajeshwar N."/>
            <person name="Catarino B."/>
            <person name="Hetherington A.J."/>
            <person name="Saltykova A."/>
            <person name="Bonnot C."/>
            <person name="Breuninger H."/>
            <person name="Symeonidi A."/>
            <person name="Radhakrishnan G.V."/>
            <person name="Van Nieuwerburgh F."/>
            <person name="Deforce D."/>
            <person name="Chang C."/>
            <person name="Karol K.G."/>
            <person name="Hedrich R."/>
            <person name="Ulvskov P."/>
            <person name="Glockner G."/>
            <person name="Delwiche C.F."/>
            <person name="Petrasek J."/>
            <person name="Van de Peer Y."/>
            <person name="Friml J."/>
            <person name="Beilby M."/>
            <person name="Dolan L."/>
            <person name="Kohara Y."/>
            <person name="Sugano S."/>
            <person name="Fujiyama A."/>
            <person name="Delaux P.-M."/>
            <person name="Quint M."/>
            <person name="TheiBen G."/>
            <person name="Hagemann M."/>
            <person name="Harholt J."/>
            <person name="Dunand C."/>
            <person name="Zachgo S."/>
            <person name="Langdale J."/>
            <person name="Maumus F."/>
            <person name="Straeten D.V.D."/>
            <person name="Gould S.B."/>
            <person name="Rensing S.A."/>
        </authorList>
    </citation>
    <scope>NUCLEOTIDE SEQUENCE [LARGE SCALE GENOMIC DNA]</scope>
    <source>
        <strain evidence="2 3">S276</strain>
    </source>
</reference>
<gene>
    <name evidence="2" type="ORF">CBR_g507</name>
</gene>
<dbReference type="AlphaFoldDB" id="A0A388KBG8"/>
<organism evidence="2 3">
    <name type="scientific">Chara braunii</name>
    <name type="common">Braun's stonewort</name>
    <dbReference type="NCBI Taxonomy" id="69332"/>
    <lineage>
        <taxon>Eukaryota</taxon>
        <taxon>Viridiplantae</taxon>
        <taxon>Streptophyta</taxon>
        <taxon>Charophyceae</taxon>
        <taxon>Charales</taxon>
        <taxon>Characeae</taxon>
        <taxon>Chara</taxon>
    </lineage>
</organism>
<sequence length="377" mass="40844">MEENRNPSLSASTLSSRKESASGDVPPSISAAGAWPGGRSAAPRVPSMLGGLPPLPTFKAPPQWDCRNVLSPPRSDTYTSIPPQRAEESFSSLMGQAAGSQPQSPFQRGFPSSIGWGMPHEHAGVPRIKQSRSFDDSITGGRVHTGVAGVDGRAAMQTSNMEVGLRGQVEMQRRAFGGAGPPPSAPSPNQMEFAPQAMEDGDSRRPSPNARGQDAWSGPVEDIAGAQAAQGMTTAGVGETGEGSKSTATASNAGGVGESAAKGKSRGDNWRLDETLALLRYLAEEDAMHVNRPRRQQMKGKMERYEWVVLKMVQQGLAKRLVGECKRKFHALVDHAKKIRDFHNRSCERIYWNMDKQERKQASSPLHYKRQCWDAIQ</sequence>
<dbReference type="Proteomes" id="UP000265515">
    <property type="component" value="Unassembled WGS sequence"/>
</dbReference>
<evidence type="ECO:0000313" key="2">
    <source>
        <dbReference type="EMBL" id="GBG67371.1"/>
    </source>
</evidence>
<feature type="region of interest" description="Disordered" evidence="1">
    <location>
        <begin position="229"/>
        <end position="266"/>
    </location>
</feature>
<feature type="region of interest" description="Disordered" evidence="1">
    <location>
        <begin position="1"/>
        <end position="108"/>
    </location>
</feature>
<evidence type="ECO:0008006" key="4">
    <source>
        <dbReference type="Google" id="ProtNLM"/>
    </source>
</evidence>
<dbReference type="PANTHER" id="PTHR33492:SF4">
    <property type="entry name" value="OS02G0174300 PROTEIN"/>
    <property type="match status" value="1"/>
</dbReference>
<feature type="compositionally biased region" description="Polar residues" evidence="1">
    <location>
        <begin position="243"/>
        <end position="252"/>
    </location>
</feature>
<dbReference type="Gramene" id="GBG67371">
    <property type="protein sequence ID" value="GBG67371"/>
    <property type="gene ID" value="CBR_g507"/>
</dbReference>
<feature type="compositionally biased region" description="Polar residues" evidence="1">
    <location>
        <begin position="1"/>
        <end position="15"/>
    </location>
</feature>
<keyword evidence="3" id="KW-1185">Reference proteome</keyword>
<proteinExistence type="predicted"/>
<accession>A0A388KBG8</accession>